<gene>
    <name evidence="10" type="primary">hflC</name>
    <name evidence="10" type="ORF">HF394_14335</name>
</gene>
<evidence type="ECO:0000313" key="10">
    <source>
        <dbReference type="EMBL" id="QKX51647.1"/>
    </source>
</evidence>
<accession>A0A7H8QCE9</accession>
<evidence type="ECO:0000259" key="9">
    <source>
        <dbReference type="SMART" id="SM00244"/>
    </source>
</evidence>
<feature type="transmembrane region" description="Helical" evidence="8">
    <location>
        <begin position="40"/>
        <end position="64"/>
    </location>
</feature>
<proteinExistence type="inferred from homology"/>
<keyword evidence="4 8" id="KW-1133">Transmembrane helix</keyword>
<feature type="region of interest" description="Disordered" evidence="7">
    <location>
        <begin position="1"/>
        <end position="31"/>
    </location>
</feature>
<dbReference type="InterPro" id="IPR010200">
    <property type="entry name" value="HflC"/>
</dbReference>
<reference evidence="11" key="1">
    <citation type="submission" date="2020-06" db="EMBL/GenBank/DDBJ databases">
        <title>Isolation of Planomicrobium glaciei.</title>
        <authorList>
            <person name="Malisova L."/>
            <person name="Safrankova R."/>
            <person name="Jakubu V."/>
            <person name="Spanelova P."/>
        </authorList>
    </citation>
    <scope>NUCLEOTIDE SEQUENCE [LARGE SCALE GENOMIC DNA]</scope>
    <source>
        <strain evidence="11">NRL-ATB46093</strain>
    </source>
</reference>
<evidence type="ECO:0000256" key="3">
    <source>
        <dbReference type="ARBA" id="ARBA00022692"/>
    </source>
</evidence>
<evidence type="ECO:0000313" key="11">
    <source>
        <dbReference type="Proteomes" id="UP000509222"/>
    </source>
</evidence>
<evidence type="ECO:0000256" key="2">
    <source>
        <dbReference type="ARBA" id="ARBA00007862"/>
    </source>
</evidence>
<comment type="subcellular location">
    <subcellularLocation>
        <location evidence="1">Membrane</location>
    </subcellularLocation>
</comment>
<protein>
    <recommendedName>
        <fullName evidence="6">Protein HflC</fullName>
    </recommendedName>
</protein>
<keyword evidence="10" id="KW-0645">Protease</keyword>
<dbReference type="PANTHER" id="PTHR42911:SF1">
    <property type="entry name" value="MODULATOR OF FTSH PROTEASE HFLC"/>
    <property type="match status" value="1"/>
</dbReference>
<dbReference type="InterPro" id="IPR001107">
    <property type="entry name" value="Band_7"/>
</dbReference>
<dbReference type="PIRSF" id="PIRSF005651">
    <property type="entry name" value="HflC"/>
    <property type="match status" value="1"/>
</dbReference>
<dbReference type="InterPro" id="IPR036013">
    <property type="entry name" value="Band_7/SPFH_dom_sf"/>
</dbReference>
<dbReference type="CDD" id="cd03405">
    <property type="entry name" value="SPFH_HflC"/>
    <property type="match status" value="1"/>
</dbReference>
<sequence length="329" mass="37727">MEPNNPFQNPKKPNPWEKPIKPAKPKKERPPKEPIQFKKYWKLIVGLSVVLFALIIILTNIYVVKENEYRVVRQFGEVVTIQDKPGIRMKIPFLQSVTTLPKYQMTYDVSEAEINTKDKKRIIIDNYAVWQVVDPIDLITNAVSIVNAESRMEEFIYSVVRTELGQLNYDEIINDENSSRGSLNDNVTAKVNELLEKDRYGIKVVDVRMKRTDLPEENEQSVYTRMISERDSTAQDYLSQGDAKKREIEAQADREAQEVIATARKEAALIQAEGESEAAKIYNQSFSKDPEFYGLYRSLSSYTKTIGEDTVIILPSDSPYAQILSGNME</sequence>
<comment type="function">
    <text evidence="6">HflC and HflK could regulate a protease.</text>
</comment>
<dbReference type="EMBL" id="CP051177">
    <property type="protein sequence ID" value="QKX51647.1"/>
    <property type="molecule type" value="Genomic_DNA"/>
</dbReference>
<dbReference type="AlphaFoldDB" id="A0A7H8QCE9"/>
<keyword evidence="3 8" id="KW-0812">Transmembrane</keyword>
<dbReference type="GO" id="GO:0016020">
    <property type="term" value="C:membrane"/>
    <property type="evidence" value="ECO:0007669"/>
    <property type="project" value="UniProtKB-SubCell"/>
</dbReference>
<dbReference type="Pfam" id="PF01145">
    <property type="entry name" value="Band_7"/>
    <property type="match status" value="1"/>
</dbReference>
<dbReference type="Gene3D" id="3.30.479.30">
    <property type="entry name" value="Band 7 domain"/>
    <property type="match status" value="1"/>
</dbReference>
<evidence type="ECO:0000256" key="6">
    <source>
        <dbReference type="PIRNR" id="PIRNR005651"/>
    </source>
</evidence>
<evidence type="ECO:0000256" key="4">
    <source>
        <dbReference type="ARBA" id="ARBA00022989"/>
    </source>
</evidence>
<keyword evidence="5 8" id="KW-0472">Membrane</keyword>
<dbReference type="GO" id="GO:0006508">
    <property type="term" value="P:proteolysis"/>
    <property type="evidence" value="ECO:0007669"/>
    <property type="project" value="UniProtKB-KW"/>
</dbReference>
<dbReference type="PANTHER" id="PTHR42911">
    <property type="entry name" value="MODULATOR OF FTSH PROTEASE HFLC"/>
    <property type="match status" value="1"/>
</dbReference>
<dbReference type="GO" id="GO:0008233">
    <property type="term" value="F:peptidase activity"/>
    <property type="evidence" value="ECO:0007669"/>
    <property type="project" value="UniProtKB-KW"/>
</dbReference>
<dbReference type="NCBIfam" id="TIGR01932">
    <property type="entry name" value="hflC"/>
    <property type="match status" value="1"/>
</dbReference>
<dbReference type="Proteomes" id="UP000509222">
    <property type="component" value="Chromosome"/>
</dbReference>
<organism evidence="10 11">
    <name type="scientific">Planococcus glaciei</name>
    <dbReference type="NCBI Taxonomy" id="459472"/>
    <lineage>
        <taxon>Bacteria</taxon>
        <taxon>Bacillati</taxon>
        <taxon>Bacillota</taxon>
        <taxon>Bacilli</taxon>
        <taxon>Bacillales</taxon>
        <taxon>Caryophanaceae</taxon>
        <taxon>Planococcus</taxon>
    </lineage>
</organism>
<keyword evidence="11" id="KW-1185">Reference proteome</keyword>
<evidence type="ECO:0000256" key="7">
    <source>
        <dbReference type="SAM" id="MobiDB-lite"/>
    </source>
</evidence>
<evidence type="ECO:0000256" key="8">
    <source>
        <dbReference type="SAM" id="Phobius"/>
    </source>
</evidence>
<name>A0A7H8QCE9_9BACL</name>
<dbReference type="SMART" id="SM00244">
    <property type="entry name" value="PHB"/>
    <property type="match status" value="1"/>
</dbReference>
<feature type="compositionally biased region" description="Low complexity" evidence="7">
    <location>
        <begin position="1"/>
        <end position="11"/>
    </location>
</feature>
<feature type="domain" description="Band 7" evidence="9">
    <location>
        <begin position="59"/>
        <end position="226"/>
    </location>
</feature>
<dbReference type="SUPFAM" id="SSF117892">
    <property type="entry name" value="Band 7/SPFH domain"/>
    <property type="match status" value="1"/>
</dbReference>
<comment type="similarity">
    <text evidence="2 6">Belongs to the band 7/mec-2 family. HflC subfamily.</text>
</comment>
<evidence type="ECO:0000256" key="1">
    <source>
        <dbReference type="ARBA" id="ARBA00004370"/>
    </source>
</evidence>
<dbReference type="RefSeq" id="WP_176294787.1">
    <property type="nucleotide sequence ID" value="NZ_CP051177.1"/>
</dbReference>
<keyword evidence="10" id="KW-0378">Hydrolase</keyword>
<evidence type="ECO:0000256" key="5">
    <source>
        <dbReference type="ARBA" id="ARBA00023136"/>
    </source>
</evidence>